<dbReference type="FunFam" id="2.30.29.30:FF:000037">
    <property type="entry name" value="Fermitin family homolog 2"/>
    <property type="match status" value="1"/>
</dbReference>
<evidence type="ECO:0000259" key="3">
    <source>
        <dbReference type="PROSITE" id="PS50003"/>
    </source>
</evidence>
<dbReference type="InterPro" id="IPR037843">
    <property type="entry name" value="Kindlin/fermitin"/>
</dbReference>
<dbReference type="Proteomes" id="UP000472277">
    <property type="component" value="Chromosome 13"/>
</dbReference>
<dbReference type="SUPFAM" id="SSF50729">
    <property type="entry name" value="PH domain-like"/>
    <property type="match status" value="2"/>
</dbReference>
<dbReference type="PROSITE" id="PS50003">
    <property type="entry name" value="PH_DOMAIN"/>
    <property type="match status" value="1"/>
</dbReference>
<dbReference type="Ensembl" id="ENSSTUT00000098091.1">
    <property type="protein sequence ID" value="ENSSTUP00000092178.1"/>
    <property type="gene ID" value="ENSSTUG00000040038.1"/>
</dbReference>
<dbReference type="Pfam" id="PF18124">
    <property type="entry name" value="Kindlin_2_N"/>
    <property type="match status" value="1"/>
</dbReference>
<dbReference type="InterPro" id="IPR040790">
    <property type="entry name" value="Kindlin_2_N"/>
</dbReference>
<proteinExistence type="inferred from homology"/>
<evidence type="ECO:0000313" key="4">
    <source>
        <dbReference type="Ensembl" id="ENSSTUP00000092178.1"/>
    </source>
</evidence>
<evidence type="ECO:0000256" key="2">
    <source>
        <dbReference type="ARBA" id="ARBA00022889"/>
    </source>
</evidence>
<dbReference type="GO" id="GO:0007229">
    <property type="term" value="P:integrin-mediated signaling pathway"/>
    <property type="evidence" value="ECO:0007669"/>
    <property type="project" value="InterPro"/>
</dbReference>
<dbReference type="GO" id="GO:0007159">
    <property type="term" value="P:leukocyte cell-cell adhesion"/>
    <property type="evidence" value="ECO:0007669"/>
    <property type="project" value="TreeGrafter"/>
</dbReference>
<dbReference type="InterPro" id="IPR011993">
    <property type="entry name" value="PH-like_dom_sf"/>
</dbReference>
<dbReference type="GO" id="GO:0070527">
    <property type="term" value="P:platelet aggregation"/>
    <property type="evidence" value="ECO:0007669"/>
    <property type="project" value="TreeGrafter"/>
</dbReference>
<reference evidence="4" key="1">
    <citation type="submission" date="2025-08" db="UniProtKB">
        <authorList>
            <consortium name="Ensembl"/>
        </authorList>
    </citation>
    <scope>IDENTIFICATION</scope>
</reference>
<dbReference type="GO" id="GO:0033632">
    <property type="term" value="P:regulation of cell-cell adhesion mediated by integrin"/>
    <property type="evidence" value="ECO:0007669"/>
    <property type="project" value="TreeGrafter"/>
</dbReference>
<comment type="similarity">
    <text evidence="1">Belongs to the kindlin family.</text>
</comment>
<dbReference type="CDD" id="cd17185">
    <property type="entry name" value="FERM_F1_KIND3"/>
    <property type="match status" value="1"/>
</dbReference>
<dbReference type="InterPro" id="IPR019748">
    <property type="entry name" value="FERM_central"/>
</dbReference>
<sequence length="583" mass="67002">MAAWDLSVTVEDLGADAPPITVSVTSDLHIGGVILKLVEKSQVKRDWSDHALWWEQKQQWLLRTAWTLEKCGIQADAGLIFMAQHKSLRLGLPNGLTLRLRACFSGPVFRTVLGICKMLNIRRPEELSLLRPVEEKKKKKDKDLSEELYDLTEVPLTSVSRPCLYNGMPAHFADSLKTEKVYKMLSVSQPAPAPEAIAKLYRPASVVDKAHIHSRWLDSSRSLMQQGVQENDRLWLRFKYYCFHDLEPKYDVVRLTQMYEQARWAILLEDIDCTEEEMLLFGTCAFMPKRLTLKGYKQYWFKFKDASISYYKSKEESLGEPIQQINLKGCEAAPDVNVAGQKFCIKLLIPAPEGMNEVYLRCENEEQYSRWMAACRLASKEKSLADRLFQSEVQSIRSFLAMQQTNPNTHTDDSMSINTHSLVSPRYSKKYKVKQLTPRILEAYQNVAQLSLTDALLRFLQIWQALPDFGISFVVVRFKGSRKDEVLGIAPNRLIRIDLGVGDVVKTWRYNNMRQWNVNWDIRQVAIEFDGNVNMAFSCVTADCKIVHEFIGGYIFMSTRSREQSDTLNEELFHKLTGGHEAL</sequence>
<dbReference type="CDD" id="cd13205">
    <property type="entry name" value="FERM_C_fermitin"/>
    <property type="match status" value="1"/>
</dbReference>
<accession>A0A674D910</accession>
<dbReference type="GO" id="GO:0005178">
    <property type="term" value="F:integrin binding"/>
    <property type="evidence" value="ECO:0007669"/>
    <property type="project" value="TreeGrafter"/>
</dbReference>
<dbReference type="PANTHER" id="PTHR16160:SF1">
    <property type="entry name" value="FERMITIN FAMILY HOMOLOG 3"/>
    <property type="match status" value="1"/>
</dbReference>
<dbReference type="GO" id="GO:0007160">
    <property type="term" value="P:cell-matrix adhesion"/>
    <property type="evidence" value="ECO:0007669"/>
    <property type="project" value="TreeGrafter"/>
</dbReference>
<feature type="domain" description="PH" evidence="3">
    <location>
        <begin position="277"/>
        <end position="380"/>
    </location>
</feature>
<dbReference type="SMART" id="SM00233">
    <property type="entry name" value="PH"/>
    <property type="match status" value="1"/>
</dbReference>
<dbReference type="InterPro" id="IPR037837">
    <property type="entry name" value="PH_Kindlin/fermitin"/>
</dbReference>
<evidence type="ECO:0000256" key="1">
    <source>
        <dbReference type="ARBA" id="ARBA00008052"/>
    </source>
</evidence>
<dbReference type="Gene3D" id="2.30.29.30">
    <property type="entry name" value="Pleckstrin-homology domain (PH domain)/Phosphotyrosine-binding domain (PTB)"/>
    <property type="match status" value="2"/>
</dbReference>
<keyword evidence="5" id="KW-1185">Reference proteome</keyword>
<protein>
    <submittedName>
        <fullName evidence="4">FERM domain containing kindlin 3b</fullName>
    </submittedName>
</protein>
<reference evidence="4" key="2">
    <citation type="submission" date="2025-09" db="UniProtKB">
        <authorList>
            <consortium name="Ensembl"/>
        </authorList>
    </citation>
    <scope>IDENTIFICATION</scope>
</reference>
<dbReference type="InterPro" id="IPR001849">
    <property type="entry name" value="PH_domain"/>
</dbReference>
<dbReference type="PANTHER" id="PTHR16160">
    <property type="entry name" value="FERMITIN 2-RELATED"/>
    <property type="match status" value="1"/>
</dbReference>
<gene>
    <name evidence="4" type="primary">FERMT3</name>
    <name evidence="4" type="synonym">LOC115205590</name>
</gene>
<evidence type="ECO:0000313" key="5">
    <source>
        <dbReference type="Proteomes" id="UP000472277"/>
    </source>
</evidence>
<dbReference type="GO" id="GO:0033622">
    <property type="term" value="P:integrin activation"/>
    <property type="evidence" value="ECO:0007669"/>
    <property type="project" value="TreeGrafter"/>
</dbReference>
<dbReference type="Pfam" id="PF00373">
    <property type="entry name" value="FERM_M"/>
    <property type="match status" value="1"/>
</dbReference>
<dbReference type="Gene3D" id="3.10.20.90">
    <property type="entry name" value="Phosphatidylinositol 3-kinase Catalytic Subunit, Chain A, domain 1"/>
    <property type="match status" value="2"/>
</dbReference>
<dbReference type="GeneTree" id="ENSGT00390000013444"/>
<dbReference type="InterPro" id="IPR019749">
    <property type="entry name" value="Band_41_domain"/>
</dbReference>
<dbReference type="AlphaFoldDB" id="A0A674D910"/>
<name>A0A674D910_SALTR</name>
<organism evidence="4 5">
    <name type="scientific">Salmo trutta</name>
    <name type="common">Brown trout</name>
    <dbReference type="NCBI Taxonomy" id="8032"/>
    <lineage>
        <taxon>Eukaryota</taxon>
        <taxon>Metazoa</taxon>
        <taxon>Chordata</taxon>
        <taxon>Craniata</taxon>
        <taxon>Vertebrata</taxon>
        <taxon>Euteleostomi</taxon>
        <taxon>Actinopterygii</taxon>
        <taxon>Neopterygii</taxon>
        <taxon>Teleostei</taxon>
        <taxon>Protacanthopterygii</taxon>
        <taxon>Salmoniformes</taxon>
        <taxon>Salmonidae</taxon>
        <taxon>Salmoninae</taxon>
        <taxon>Salmo</taxon>
    </lineage>
</organism>
<dbReference type="Pfam" id="PF00169">
    <property type="entry name" value="PH"/>
    <property type="match status" value="1"/>
</dbReference>
<dbReference type="SMART" id="SM00295">
    <property type="entry name" value="B41"/>
    <property type="match status" value="1"/>
</dbReference>
<dbReference type="GO" id="GO:0030055">
    <property type="term" value="C:cell-substrate junction"/>
    <property type="evidence" value="ECO:0007669"/>
    <property type="project" value="TreeGrafter"/>
</dbReference>
<dbReference type="CDD" id="cd01237">
    <property type="entry name" value="PH_fermitin"/>
    <property type="match status" value="1"/>
</dbReference>
<keyword evidence="2" id="KW-0130">Cell adhesion</keyword>